<dbReference type="Proteomes" id="UP001164743">
    <property type="component" value="Chromosome 14A"/>
</dbReference>
<evidence type="ECO:0000256" key="1">
    <source>
        <dbReference type="SAM" id="MobiDB-lite"/>
    </source>
</evidence>
<evidence type="ECO:0000313" key="2">
    <source>
        <dbReference type="EMBL" id="WAQ91337.1"/>
    </source>
</evidence>
<reference evidence="2" key="1">
    <citation type="submission" date="2022-10" db="EMBL/GenBank/DDBJ databases">
        <title>Puccinia triticina Genome sequencing and assembly.</title>
        <authorList>
            <person name="Li C."/>
        </authorList>
    </citation>
    <scope>NUCLEOTIDE SEQUENCE</scope>
    <source>
        <strain evidence="2">Pt15</strain>
    </source>
</reference>
<dbReference type="RefSeq" id="XP_053026892.1">
    <property type="nucleotide sequence ID" value="XM_053162914.1"/>
</dbReference>
<proteinExistence type="predicted"/>
<accession>A0ABY7D4Y7</accession>
<evidence type="ECO:0000313" key="3">
    <source>
        <dbReference type="Proteomes" id="UP001164743"/>
    </source>
</evidence>
<gene>
    <name evidence="2" type="ORF">PtA15_14A220</name>
</gene>
<dbReference type="EMBL" id="CP110434">
    <property type="protein sequence ID" value="WAQ91337.1"/>
    <property type="molecule type" value="Genomic_DNA"/>
</dbReference>
<feature type="compositionally biased region" description="Pro residues" evidence="1">
    <location>
        <begin position="88"/>
        <end position="107"/>
    </location>
</feature>
<protein>
    <recommendedName>
        <fullName evidence="4">VHS domain-containing protein</fullName>
    </recommendedName>
</protein>
<dbReference type="GeneID" id="77803809"/>
<organism evidence="2 3">
    <name type="scientific">Puccinia triticina</name>
    <dbReference type="NCBI Taxonomy" id="208348"/>
    <lineage>
        <taxon>Eukaryota</taxon>
        <taxon>Fungi</taxon>
        <taxon>Dikarya</taxon>
        <taxon>Basidiomycota</taxon>
        <taxon>Pucciniomycotina</taxon>
        <taxon>Pucciniomycetes</taxon>
        <taxon>Pucciniales</taxon>
        <taxon>Pucciniaceae</taxon>
        <taxon>Puccinia</taxon>
    </lineage>
</organism>
<evidence type="ECO:0008006" key="4">
    <source>
        <dbReference type="Google" id="ProtNLM"/>
    </source>
</evidence>
<name>A0ABY7D4Y7_9BASI</name>
<keyword evidence="3" id="KW-1185">Reference proteome</keyword>
<sequence length="128" mass="14452">MEESPHSEVAQALDVLRRFKLACQDPAFRESVRRASKKDLYLTLQAKVFSFKEMVARAQAYQDTVDHPRLWTLRSQYHGAPQKNLGTPPAPRPDAHGPLPPRPPAPVPHEQQASPAFNYLVDAMSRLI</sequence>
<feature type="region of interest" description="Disordered" evidence="1">
    <location>
        <begin position="75"/>
        <end position="115"/>
    </location>
</feature>